<comment type="similarity">
    <text evidence="2">Belongs to the DEFL family.</text>
</comment>
<evidence type="ECO:0000256" key="6">
    <source>
        <dbReference type="ARBA" id="ARBA00022729"/>
    </source>
</evidence>
<feature type="chain" id="PRO_5043617096" evidence="9">
    <location>
        <begin position="20"/>
        <end position="85"/>
    </location>
</feature>
<comment type="subcellular location">
    <subcellularLocation>
        <location evidence="1">Secreted</location>
    </subcellularLocation>
</comment>
<keyword evidence="11" id="KW-1185">Reference proteome</keyword>
<dbReference type="GO" id="GO:0005576">
    <property type="term" value="C:extracellular region"/>
    <property type="evidence" value="ECO:0007669"/>
    <property type="project" value="UniProtKB-SubCell"/>
</dbReference>
<evidence type="ECO:0000256" key="8">
    <source>
        <dbReference type="ARBA" id="ARBA00023157"/>
    </source>
</evidence>
<evidence type="ECO:0000256" key="1">
    <source>
        <dbReference type="ARBA" id="ARBA00004613"/>
    </source>
</evidence>
<feature type="signal peptide" evidence="9">
    <location>
        <begin position="1"/>
        <end position="19"/>
    </location>
</feature>
<keyword evidence="8" id="KW-1015">Disulfide bond</keyword>
<dbReference type="EMBL" id="OU466859">
    <property type="protein sequence ID" value="CAH2052898.1"/>
    <property type="molecule type" value="Genomic_DNA"/>
</dbReference>
<dbReference type="GO" id="GO:0007165">
    <property type="term" value="P:signal transduction"/>
    <property type="evidence" value="ECO:0007669"/>
    <property type="project" value="InterPro"/>
</dbReference>
<gene>
    <name evidence="10" type="ORF">TAV2_LOCUS11775</name>
</gene>
<evidence type="ECO:0000313" key="10">
    <source>
        <dbReference type="EMBL" id="CAH2052898.1"/>
    </source>
</evidence>
<organism evidence="10 11">
    <name type="scientific">Thlaspi arvense</name>
    <name type="common">Field penny-cress</name>
    <dbReference type="NCBI Taxonomy" id="13288"/>
    <lineage>
        <taxon>Eukaryota</taxon>
        <taxon>Viridiplantae</taxon>
        <taxon>Streptophyta</taxon>
        <taxon>Embryophyta</taxon>
        <taxon>Tracheophyta</taxon>
        <taxon>Spermatophyta</taxon>
        <taxon>Magnoliopsida</taxon>
        <taxon>eudicotyledons</taxon>
        <taxon>Gunneridae</taxon>
        <taxon>Pentapetalae</taxon>
        <taxon>rosids</taxon>
        <taxon>malvids</taxon>
        <taxon>Brassicales</taxon>
        <taxon>Brassicaceae</taxon>
        <taxon>Thlaspideae</taxon>
        <taxon>Thlaspi</taxon>
    </lineage>
</organism>
<dbReference type="Pfam" id="PF06876">
    <property type="entry name" value="SCRL"/>
    <property type="match status" value="1"/>
</dbReference>
<evidence type="ECO:0000256" key="9">
    <source>
        <dbReference type="SAM" id="SignalP"/>
    </source>
</evidence>
<keyword evidence="4" id="KW-0929">Antimicrobial</keyword>
<reference evidence="10 11" key="1">
    <citation type="submission" date="2022-03" db="EMBL/GenBank/DDBJ databases">
        <authorList>
            <person name="Nunn A."/>
            <person name="Chopra R."/>
            <person name="Nunn A."/>
            <person name="Contreras Garrido A."/>
        </authorList>
    </citation>
    <scope>NUCLEOTIDE SEQUENCE [LARGE SCALE GENOMIC DNA]</scope>
</reference>
<dbReference type="AlphaFoldDB" id="A0AAU9S0H3"/>
<keyword evidence="5" id="KW-0295">Fungicide</keyword>
<evidence type="ECO:0000256" key="3">
    <source>
        <dbReference type="ARBA" id="ARBA00022525"/>
    </source>
</evidence>
<evidence type="ECO:0000256" key="2">
    <source>
        <dbReference type="ARBA" id="ARBA00006722"/>
    </source>
</evidence>
<dbReference type="Proteomes" id="UP000836841">
    <property type="component" value="Chromosome 3"/>
</dbReference>
<proteinExistence type="inferred from homology"/>
<evidence type="ECO:0000256" key="5">
    <source>
        <dbReference type="ARBA" id="ARBA00022577"/>
    </source>
</evidence>
<dbReference type="PANTHER" id="PTHR34450">
    <property type="entry name" value="DEFENSIN-LIKE PROTEIN 245-RELATED"/>
    <property type="match status" value="1"/>
</dbReference>
<name>A0AAU9S0H3_THLAR</name>
<dbReference type="GO" id="GO:0050832">
    <property type="term" value="P:defense response to fungus"/>
    <property type="evidence" value="ECO:0007669"/>
    <property type="project" value="UniProtKB-KW"/>
</dbReference>
<evidence type="ECO:0000313" key="11">
    <source>
        <dbReference type="Proteomes" id="UP000836841"/>
    </source>
</evidence>
<protein>
    <submittedName>
        <fullName evidence="10">Uncharacterized protein</fullName>
    </submittedName>
</protein>
<sequence length="85" mass="9970">MKFLCVLMFHVSNIVKVNGLTPVCKKHMIYPGKCAADVNKQCQAEMKDRYTTYKRCDCENTLWKRVEHHYCHCYIKLPCPKEGSL</sequence>
<dbReference type="InterPro" id="IPR010682">
    <property type="entry name" value="SCRL"/>
</dbReference>
<evidence type="ECO:0000256" key="7">
    <source>
        <dbReference type="ARBA" id="ARBA00022821"/>
    </source>
</evidence>
<dbReference type="GO" id="GO:0031640">
    <property type="term" value="P:killing of cells of another organism"/>
    <property type="evidence" value="ECO:0007669"/>
    <property type="project" value="UniProtKB-KW"/>
</dbReference>
<keyword evidence="7" id="KW-0611">Plant defense</keyword>
<dbReference type="PANTHER" id="PTHR34450:SF6">
    <property type="entry name" value="DEFENSIN-LIKE PROTEIN 241-RELATED"/>
    <property type="match status" value="1"/>
</dbReference>
<accession>A0AAU9S0H3</accession>
<keyword evidence="3" id="KW-0964">Secreted</keyword>
<keyword evidence="6 9" id="KW-0732">Signal</keyword>
<evidence type="ECO:0000256" key="4">
    <source>
        <dbReference type="ARBA" id="ARBA00022529"/>
    </source>
</evidence>